<evidence type="ECO:0000259" key="2">
    <source>
        <dbReference type="Pfam" id="PF04984"/>
    </source>
</evidence>
<comment type="caution">
    <text evidence="5">The sequence shown here is derived from an EMBL/GenBank/DDBJ whole genome shotgun (WGS) entry which is preliminary data.</text>
</comment>
<gene>
    <name evidence="5" type="ORF">IS491_27025</name>
</gene>
<dbReference type="InterPro" id="IPR020287">
    <property type="entry name" value="Tail_sheath_C"/>
</dbReference>
<dbReference type="Pfam" id="PF04984">
    <property type="entry name" value="Phage_sheath_1"/>
    <property type="match status" value="1"/>
</dbReference>
<feature type="domain" description="Tail sheath protein C-terminal" evidence="4">
    <location>
        <begin position="377"/>
        <end position="479"/>
    </location>
</feature>
<protein>
    <submittedName>
        <fullName evidence="5">Phage tail sheath family protein</fullName>
    </submittedName>
</protein>
<reference evidence="5" key="1">
    <citation type="submission" date="2020-11" db="EMBL/GenBank/DDBJ databases">
        <authorList>
            <person name="Thieme N."/>
            <person name="Liebl W."/>
            <person name="Zverlov V."/>
        </authorList>
    </citation>
    <scope>NUCLEOTIDE SEQUENCE</scope>
    <source>
        <strain evidence="5">NT08</strain>
    </source>
</reference>
<comment type="similarity">
    <text evidence="1">Belongs to the myoviridae tail sheath protein family.</text>
</comment>
<sequence>MATGNWDEKNKPTIPGWYNRFKNKAQERIGTGIHGILAMPVKANWGPVNTVTAITVTSTSENTLKKTFGEDPNYTAYRLGKLALLGQPKAVLFYRIVDGSQKTATLTLKNNASTPADAIKLETKYPTIRAFNVTIRNNIADSSKVDFILYEGATQLFSMSAISGDIDDIISAINSNVENEYLIATKVSGATGTIGNVANQALTGGNDGTAGITNEHYLDAMSAFEGYGMDGFTLDGISDQSLQASVKAWVIKNKEEGTNIIAFVGGPQSNYSLEQVNSRSKEFNHEDIVNVFATSATYDGNTYTSSEVAVYIAALATAAGLKDSICNAVTIFDDIQPRLNKTDTAAALAAGTLVLAKDADNVIVVDDVNTFKNYTDDKTEVFGSIRAIKFMNAVDGDTSLKRKDFVGKVTNDDTGRTLIIIALKQYFETLVAAGVIKDDFTVEIDTELQANAKSDEFFWKWDATYLDVIKRVYGTGNVTK</sequence>
<dbReference type="Proteomes" id="UP000631418">
    <property type="component" value="Unassembled WGS sequence"/>
</dbReference>
<dbReference type="InterPro" id="IPR035089">
    <property type="entry name" value="Phage_sheath_subtilisin"/>
</dbReference>
<evidence type="ECO:0000256" key="1">
    <source>
        <dbReference type="ARBA" id="ARBA00008005"/>
    </source>
</evidence>
<dbReference type="OMA" id="MPVKANW"/>
<evidence type="ECO:0000259" key="4">
    <source>
        <dbReference type="Pfam" id="PF17482"/>
    </source>
</evidence>
<dbReference type="Pfam" id="PF17482">
    <property type="entry name" value="Phage_sheath_1C"/>
    <property type="match status" value="1"/>
</dbReference>
<dbReference type="EMBL" id="JADOEF010000004">
    <property type="protein sequence ID" value="MBF7812246.1"/>
    <property type="molecule type" value="Genomic_DNA"/>
</dbReference>
<accession>A0AAE2V449</accession>
<dbReference type="AlphaFoldDB" id="A0AAE2V449"/>
<dbReference type="Gene3D" id="3.40.50.11790">
    <property type="match status" value="1"/>
</dbReference>
<name>A0AAE2V449_CLOBE</name>
<dbReference type="Gene3D" id="3.30.1490.450">
    <property type="match status" value="1"/>
</dbReference>
<proteinExistence type="inferred from homology"/>
<evidence type="ECO:0000313" key="6">
    <source>
        <dbReference type="Proteomes" id="UP000631418"/>
    </source>
</evidence>
<dbReference type="Gene3D" id="3.30.1370.220">
    <property type="match status" value="1"/>
</dbReference>
<dbReference type="Pfam" id="PF17481">
    <property type="entry name" value="Phage_sheath_domII"/>
    <property type="match status" value="1"/>
</dbReference>
<feature type="domain" description="Phage tail sheath protein-like beta-sandwich" evidence="3">
    <location>
        <begin position="98"/>
        <end position="207"/>
    </location>
</feature>
<evidence type="ECO:0000259" key="3">
    <source>
        <dbReference type="Pfam" id="PF17481"/>
    </source>
</evidence>
<dbReference type="RefSeq" id="WP_011968973.1">
    <property type="nucleotide sequence ID" value="NZ_CP073279.1"/>
</dbReference>
<evidence type="ECO:0000313" key="5">
    <source>
        <dbReference type="EMBL" id="MBF7812246.1"/>
    </source>
</evidence>
<dbReference type="InterPro" id="IPR035326">
    <property type="entry name" value="Beta_sandwich_Seath"/>
</dbReference>
<organism evidence="5 6">
    <name type="scientific">Clostridium beijerinckii</name>
    <name type="common">Clostridium MP</name>
    <dbReference type="NCBI Taxonomy" id="1520"/>
    <lineage>
        <taxon>Bacteria</taxon>
        <taxon>Bacillati</taxon>
        <taxon>Bacillota</taxon>
        <taxon>Clostridia</taxon>
        <taxon>Eubacteriales</taxon>
        <taxon>Clostridiaceae</taxon>
        <taxon>Clostridium</taxon>
    </lineage>
</organism>
<dbReference type="Gene3D" id="3.30.360.90">
    <property type="match status" value="1"/>
</dbReference>
<feature type="domain" description="Tail sheath protein subtilisin-like" evidence="2">
    <location>
        <begin position="210"/>
        <end position="370"/>
    </location>
</feature>